<feature type="domain" description="Phosphatidic acid phosphatase type 2/haloperoxidase" evidence="7">
    <location>
        <begin position="90"/>
        <end position="201"/>
    </location>
</feature>
<dbReference type="AlphaFoldDB" id="A0AAU7JRS1"/>
<name>A0AAU7JRS1_9MICO</name>
<dbReference type="SMART" id="SM00014">
    <property type="entry name" value="acidPPc"/>
    <property type="match status" value="1"/>
</dbReference>
<evidence type="ECO:0000256" key="2">
    <source>
        <dbReference type="ARBA" id="ARBA00022475"/>
    </source>
</evidence>
<sequence length="223" mass="23094">MNGPTPHEPVGASLAKRLSAREDPRLSGVVSLLRRLDAADRTVFGAVADLSTPWLDDSLRRISDFANFSKPWFIMAGALAALGGDRGRRAALTGVAAIGVTSFMVNQPMKLANRRRPHRALLGVPETRWVGMPSSTSFPSGHAASAAAFCVAVGAVVPGLRWALRVAAAVVALSRVYTGVHYPGDVLVGASVGAGLGRLTVAVASRLAQRGVGMGCGRGADTT</sequence>
<reference evidence="8" key="1">
    <citation type="submission" date="2024-05" db="EMBL/GenBank/DDBJ databases">
        <authorList>
            <person name="Kim S."/>
            <person name="Heo J."/>
            <person name="Choi H."/>
            <person name="Choi Y."/>
            <person name="Kwon S.-W."/>
            <person name="Kim Y."/>
        </authorList>
    </citation>
    <scope>NUCLEOTIDE SEQUENCE</scope>
    <source>
        <strain evidence="8">KACC 23699</strain>
    </source>
</reference>
<dbReference type="SUPFAM" id="SSF48317">
    <property type="entry name" value="Acid phosphatase/Vanadium-dependent haloperoxidase"/>
    <property type="match status" value="1"/>
</dbReference>
<dbReference type="EMBL" id="CP157483">
    <property type="protein sequence ID" value="XBO42799.1"/>
    <property type="molecule type" value="Genomic_DNA"/>
</dbReference>
<gene>
    <name evidence="8" type="ORF">ABEG17_14650</name>
</gene>
<evidence type="ECO:0000256" key="6">
    <source>
        <dbReference type="ARBA" id="ARBA00023136"/>
    </source>
</evidence>
<dbReference type="InterPro" id="IPR036938">
    <property type="entry name" value="PAP2/HPO_sf"/>
</dbReference>
<dbReference type="Gene3D" id="1.20.144.10">
    <property type="entry name" value="Phosphatidic acid phosphatase type 2/haloperoxidase"/>
    <property type="match status" value="1"/>
</dbReference>
<evidence type="ECO:0000256" key="4">
    <source>
        <dbReference type="ARBA" id="ARBA00022801"/>
    </source>
</evidence>
<dbReference type="GO" id="GO:0016787">
    <property type="term" value="F:hydrolase activity"/>
    <property type="evidence" value="ECO:0007669"/>
    <property type="project" value="UniProtKB-KW"/>
</dbReference>
<keyword evidence="2" id="KW-1003">Cell membrane</keyword>
<evidence type="ECO:0000256" key="1">
    <source>
        <dbReference type="ARBA" id="ARBA00004651"/>
    </source>
</evidence>
<evidence type="ECO:0000259" key="7">
    <source>
        <dbReference type="SMART" id="SM00014"/>
    </source>
</evidence>
<dbReference type="PANTHER" id="PTHR14969:SF62">
    <property type="entry name" value="DECAPRENYLPHOSPHORYL-5-PHOSPHORIBOSE PHOSPHATASE RV3807C-RELATED"/>
    <property type="match status" value="1"/>
</dbReference>
<evidence type="ECO:0000256" key="3">
    <source>
        <dbReference type="ARBA" id="ARBA00022692"/>
    </source>
</evidence>
<keyword evidence="5" id="KW-1133">Transmembrane helix</keyword>
<keyword evidence="3" id="KW-0812">Transmembrane</keyword>
<organism evidence="8">
    <name type="scientific">Pedococcus sp. KACC 23699</name>
    <dbReference type="NCBI Taxonomy" id="3149228"/>
    <lineage>
        <taxon>Bacteria</taxon>
        <taxon>Bacillati</taxon>
        <taxon>Actinomycetota</taxon>
        <taxon>Actinomycetes</taxon>
        <taxon>Micrococcales</taxon>
        <taxon>Intrasporangiaceae</taxon>
        <taxon>Pedococcus</taxon>
    </lineage>
</organism>
<accession>A0AAU7JRS1</accession>
<dbReference type="InterPro" id="IPR000326">
    <property type="entry name" value="PAP2/HPO"/>
</dbReference>
<dbReference type="Pfam" id="PF01569">
    <property type="entry name" value="PAP2"/>
    <property type="match status" value="1"/>
</dbReference>
<dbReference type="GO" id="GO:0005886">
    <property type="term" value="C:plasma membrane"/>
    <property type="evidence" value="ECO:0007669"/>
    <property type="project" value="UniProtKB-SubCell"/>
</dbReference>
<keyword evidence="6" id="KW-0472">Membrane</keyword>
<evidence type="ECO:0000313" key="8">
    <source>
        <dbReference type="EMBL" id="XBO42799.1"/>
    </source>
</evidence>
<comment type="subcellular location">
    <subcellularLocation>
        <location evidence="1">Cell membrane</location>
        <topology evidence="1">Multi-pass membrane protein</topology>
    </subcellularLocation>
</comment>
<keyword evidence="4" id="KW-0378">Hydrolase</keyword>
<protein>
    <submittedName>
        <fullName evidence="8">Phosphatase PAP2 family protein</fullName>
    </submittedName>
</protein>
<evidence type="ECO:0000256" key="5">
    <source>
        <dbReference type="ARBA" id="ARBA00022989"/>
    </source>
</evidence>
<proteinExistence type="predicted"/>
<dbReference type="PANTHER" id="PTHR14969">
    <property type="entry name" value="SPHINGOSINE-1-PHOSPHATE PHOSPHOHYDROLASE"/>
    <property type="match status" value="1"/>
</dbReference>
<dbReference type="RefSeq" id="WP_406830218.1">
    <property type="nucleotide sequence ID" value="NZ_CP157483.1"/>
</dbReference>